<feature type="compositionally biased region" description="Polar residues" evidence="1">
    <location>
        <begin position="183"/>
        <end position="193"/>
    </location>
</feature>
<dbReference type="AlphaFoldDB" id="A0AA37GTL8"/>
<reference evidence="2 3" key="1">
    <citation type="submission" date="2021-07" db="EMBL/GenBank/DDBJ databases">
        <title>Genome data of Colletotrichum spaethianum.</title>
        <authorList>
            <person name="Utami Y.D."/>
            <person name="Hiruma K."/>
        </authorList>
    </citation>
    <scope>NUCLEOTIDE SEQUENCE [LARGE SCALE GENOMIC DNA]</scope>
    <source>
        <strain evidence="2 3">MAFF 242679</strain>
    </source>
</reference>
<comment type="caution">
    <text evidence="2">The sequence shown here is derived from an EMBL/GenBank/DDBJ whole genome shotgun (WGS) entry which is preliminary data.</text>
</comment>
<organism evidence="2 3">
    <name type="scientific">Colletotrichum liriopes</name>
    <dbReference type="NCBI Taxonomy" id="708192"/>
    <lineage>
        <taxon>Eukaryota</taxon>
        <taxon>Fungi</taxon>
        <taxon>Dikarya</taxon>
        <taxon>Ascomycota</taxon>
        <taxon>Pezizomycotina</taxon>
        <taxon>Sordariomycetes</taxon>
        <taxon>Hypocreomycetidae</taxon>
        <taxon>Glomerellales</taxon>
        <taxon>Glomerellaceae</taxon>
        <taxon>Colletotrichum</taxon>
        <taxon>Colletotrichum spaethianum species complex</taxon>
    </lineage>
</organism>
<protein>
    <submittedName>
        <fullName evidence="2">Uncharacterized protein</fullName>
    </submittedName>
</protein>
<feature type="region of interest" description="Disordered" evidence="1">
    <location>
        <begin position="183"/>
        <end position="210"/>
    </location>
</feature>
<sequence>MPMGALQIPTQQTRRTAARPAGWLASPQLAVLTGTGSSPLVVITHRPEQPWMPGRGSFWVMWRLATGVLSARWSSFYGGDATSTCRGDGGWETPADGETNWEENWCKKKSLSTQLQYVSRWYEAKVAGNGPSSCGQDARSEHNHDDAAVANADRDEADTGFDADTATSRVAANIPSEHISLARLQSQARSQPESQSSRWSPPPASSAPRQVDSLQKAFAGLGVQGHTVGTVQSPGRHESTRLANQLSGPRLLLQPLQPIRTSTPAAGPSSDHDGQESDMALMVQQMDKLAHVYQSMEPEFLATLEATKAASMAHRDLDDKRKLLGAARCETSGNKAAMEACGMDAKLSKRALRGAADAPWDRWRLEHGRDESRGAWQEARDAWLAALEREHAAYNAVTQALHTVEHAEAAEESALQEWNRVREARTAGDSLR</sequence>
<evidence type="ECO:0000313" key="3">
    <source>
        <dbReference type="Proteomes" id="UP001055172"/>
    </source>
</evidence>
<keyword evidence="3" id="KW-1185">Reference proteome</keyword>
<evidence type="ECO:0000313" key="2">
    <source>
        <dbReference type="EMBL" id="GJC86282.1"/>
    </source>
</evidence>
<proteinExistence type="predicted"/>
<name>A0AA37GTL8_9PEZI</name>
<dbReference type="Proteomes" id="UP001055172">
    <property type="component" value="Unassembled WGS sequence"/>
</dbReference>
<evidence type="ECO:0000256" key="1">
    <source>
        <dbReference type="SAM" id="MobiDB-lite"/>
    </source>
</evidence>
<accession>A0AA37GTL8</accession>
<dbReference type="EMBL" id="BPPX01000021">
    <property type="protein sequence ID" value="GJC86282.1"/>
    <property type="molecule type" value="Genomic_DNA"/>
</dbReference>
<gene>
    <name evidence="2" type="ORF">ColLi_09120</name>
</gene>